<evidence type="ECO:0000256" key="1">
    <source>
        <dbReference type="ARBA" id="ARBA00012528"/>
    </source>
</evidence>
<comment type="catalytic activity">
    <reaction evidence="2">
        <text>2 GTP = 3',3'-c-di-GMP + 2 diphosphate</text>
        <dbReference type="Rhea" id="RHEA:24898"/>
        <dbReference type="ChEBI" id="CHEBI:33019"/>
        <dbReference type="ChEBI" id="CHEBI:37565"/>
        <dbReference type="ChEBI" id="CHEBI:58805"/>
        <dbReference type="EC" id="2.7.7.65"/>
    </reaction>
</comment>
<dbReference type="PROSITE" id="PS50887">
    <property type="entry name" value="GGDEF"/>
    <property type="match status" value="1"/>
</dbReference>
<dbReference type="GO" id="GO:0052621">
    <property type="term" value="F:diguanylate cyclase activity"/>
    <property type="evidence" value="ECO:0007669"/>
    <property type="project" value="UniProtKB-EC"/>
</dbReference>
<dbReference type="Pfam" id="PF00990">
    <property type="entry name" value="GGDEF"/>
    <property type="match status" value="1"/>
</dbReference>
<dbReference type="InterPro" id="IPR050469">
    <property type="entry name" value="Diguanylate_Cyclase"/>
</dbReference>
<evidence type="ECO:0000313" key="8">
    <source>
        <dbReference type="Proteomes" id="UP001195903"/>
    </source>
</evidence>
<feature type="transmembrane region" description="Helical" evidence="4">
    <location>
        <begin position="306"/>
        <end position="327"/>
    </location>
</feature>
<dbReference type="InterPro" id="IPR011622">
    <property type="entry name" value="7TMR_DISM_rcpt_extracell_dom2"/>
</dbReference>
<dbReference type="EC" id="2.7.7.65" evidence="1"/>
<dbReference type="PANTHER" id="PTHR45138">
    <property type="entry name" value="REGULATORY COMPONENTS OF SENSORY TRANSDUCTION SYSTEM"/>
    <property type="match status" value="1"/>
</dbReference>
<evidence type="ECO:0000256" key="5">
    <source>
        <dbReference type="SAM" id="SignalP"/>
    </source>
</evidence>
<dbReference type="Proteomes" id="UP001195903">
    <property type="component" value="Unassembled WGS sequence"/>
</dbReference>
<sequence>MPKSLPALLALLLTVLMLSGISAARAAAPLILTNTSSDELDINPWVKQFIAASHLEVQALPRADDPLWQDAGRDNRPGVGVKNLWLRLDIEVRSNPQERILAINNPLLDKVKLYHFINGNLMTELSLGDHQPFEQRPLRSTQFLYPMQLKPWQHHSILLHIDTEGSAHVPMTLLTPGRLSQLSETRSLGHGLQLGILSAIGLFSLFVALTTRSYSYRYYAAYVLSMTLLVATIQGIAFRYLWPNWPALQAWVIPFLLPLVICFAVMFAEKILQLKHHNIRMLRICRFSAAFCLFLALLSPFISYTLAIYCNMVTLLGVSLVLLAFSLIQAFQGQKLAKLYLFGWSMLLAGAASSSLIYLSIINTQLDPVAPAMLGVTVEIVFMAAVLAIRFSDERKAKLRIQQEALEQSQRIREAREDALKMEADANERLEEMVQERTLELEIALRELNEVNQKLTEQTTIDSLTGVKNRAAFDKRLQAEGRISRRQQTPMALLMLDIDHFKRINDKYGHLAGDQTLRLIAELMMSQLKRPTDLVSRFGGEEFAIILPSTDAEGAVAVAENVRQAVAALAINWESQNIPLTVSIGVSCSIIESDDHPLLLLEQADKALYQAKHQGRNRVCLHTDTPDTHS</sequence>
<dbReference type="Pfam" id="PF07696">
    <property type="entry name" value="7TMR-DISMED2"/>
    <property type="match status" value="1"/>
</dbReference>
<dbReference type="RefSeq" id="WP_214508627.1">
    <property type="nucleotide sequence ID" value="NZ_JAHEPS010000012.1"/>
</dbReference>
<keyword evidence="7" id="KW-0808">Transferase</keyword>
<dbReference type="Gene3D" id="3.30.70.270">
    <property type="match status" value="1"/>
</dbReference>
<dbReference type="CDD" id="cd01949">
    <property type="entry name" value="GGDEF"/>
    <property type="match status" value="1"/>
</dbReference>
<feature type="transmembrane region" description="Helical" evidence="4">
    <location>
        <begin position="221"/>
        <end position="242"/>
    </location>
</feature>
<proteinExistence type="predicted"/>
<dbReference type="InterPro" id="IPR029787">
    <property type="entry name" value="Nucleotide_cyclase"/>
</dbReference>
<comment type="caution">
    <text evidence="7">The sequence shown here is derived from an EMBL/GenBank/DDBJ whole genome shotgun (WGS) entry which is preliminary data.</text>
</comment>
<dbReference type="PANTHER" id="PTHR45138:SF9">
    <property type="entry name" value="DIGUANYLATE CYCLASE DGCM-RELATED"/>
    <property type="match status" value="1"/>
</dbReference>
<dbReference type="InterPro" id="IPR000160">
    <property type="entry name" value="GGDEF_dom"/>
</dbReference>
<feature type="transmembrane region" description="Helical" evidence="4">
    <location>
        <begin position="248"/>
        <end position="268"/>
    </location>
</feature>
<dbReference type="SUPFAM" id="SSF55073">
    <property type="entry name" value="Nucleotide cyclase"/>
    <property type="match status" value="1"/>
</dbReference>
<evidence type="ECO:0000256" key="2">
    <source>
        <dbReference type="ARBA" id="ARBA00034247"/>
    </source>
</evidence>
<dbReference type="InterPro" id="IPR043128">
    <property type="entry name" value="Rev_trsase/Diguanyl_cyclase"/>
</dbReference>
<keyword evidence="4" id="KW-1133">Transmembrane helix</keyword>
<keyword evidence="8" id="KW-1185">Reference proteome</keyword>
<name>A0ABS5V9K0_9GAMM</name>
<protein>
    <recommendedName>
        <fullName evidence="1">diguanylate cyclase</fullName>
        <ecNumber evidence="1">2.7.7.65</ecNumber>
    </recommendedName>
</protein>
<dbReference type="NCBIfam" id="TIGR00254">
    <property type="entry name" value="GGDEF"/>
    <property type="match status" value="1"/>
</dbReference>
<keyword evidence="7" id="KW-0548">Nucleotidyltransferase</keyword>
<feature type="domain" description="GGDEF" evidence="6">
    <location>
        <begin position="489"/>
        <end position="624"/>
    </location>
</feature>
<accession>A0ABS5V9K0</accession>
<dbReference type="Gene3D" id="2.60.40.2380">
    <property type="match status" value="1"/>
</dbReference>
<feature type="transmembrane region" description="Helical" evidence="4">
    <location>
        <begin position="280"/>
        <end position="300"/>
    </location>
</feature>
<organism evidence="7 8">
    <name type="scientific">Shewanella jiangmenensis</name>
    <dbReference type="NCBI Taxonomy" id="2837387"/>
    <lineage>
        <taxon>Bacteria</taxon>
        <taxon>Pseudomonadati</taxon>
        <taxon>Pseudomonadota</taxon>
        <taxon>Gammaproteobacteria</taxon>
        <taxon>Alteromonadales</taxon>
        <taxon>Shewanellaceae</taxon>
        <taxon>Shewanella</taxon>
    </lineage>
</organism>
<feature type="transmembrane region" description="Helical" evidence="4">
    <location>
        <begin position="339"/>
        <end position="362"/>
    </location>
</feature>
<evidence type="ECO:0000259" key="6">
    <source>
        <dbReference type="PROSITE" id="PS50887"/>
    </source>
</evidence>
<reference evidence="7 8" key="1">
    <citation type="submission" date="2021-05" db="EMBL/GenBank/DDBJ databases">
        <title>Shewanella sp. JM162201.</title>
        <authorList>
            <person name="Xu S."/>
            <person name="Li A."/>
        </authorList>
    </citation>
    <scope>NUCLEOTIDE SEQUENCE [LARGE SCALE GENOMIC DNA]</scope>
    <source>
        <strain evidence="7 8">JM162201</strain>
    </source>
</reference>
<evidence type="ECO:0000256" key="3">
    <source>
        <dbReference type="SAM" id="Coils"/>
    </source>
</evidence>
<evidence type="ECO:0000313" key="7">
    <source>
        <dbReference type="EMBL" id="MBT1446426.1"/>
    </source>
</evidence>
<evidence type="ECO:0000256" key="4">
    <source>
        <dbReference type="SAM" id="Phobius"/>
    </source>
</evidence>
<keyword evidence="4" id="KW-0812">Transmembrane</keyword>
<dbReference type="EMBL" id="JAHEPS010000012">
    <property type="protein sequence ID" value="MBT1446426.1"/>
    <property type="molecule type" value="Genomic_DNA"/>
</dbReference>
<dbReference type="Pfam" id="PF07695">
    <property type="entry name" value="7TMR-DISM_7TM"/>
    <property type="match status" value="1"/>
</dbReference>
<feature type="transmembrane region" description="Helical" evidence="4">
    <location>
        <begin position="368"/>
        <end position="391"/>
    </location>
</feature>
<feature type="signal peptide" evidence="5">
    <location>
        <begin position="1"/>
        <end position="26"/>
    </location>
</feature>
<gene>
    <name evidence="7" type="ORF">KJI95_18180</name>
</gene>
<dbReference type="InterPro" id="IPR011623">
    <property type="entry name" value="7TMR_DISM_rcpt_extracell_dom1"/>
</dbReference>
<dbReference type="SMART" id="SM00267">
    <property type="entry name" value="GGDEF"/>
    <property type="match status" value="1"/>
</dbReference>
<keyword evidence="5" id="KW-0732">Signal</keyword>
<feature type="coiled-coil region" evidence="3">
    <location>
        <begin position="398"/>
        <end position="458"/>
    </location>
</feature>
<keyword evidence="4" id="KW-0472">Membrane</keyword>
<feature type="transmembrane region" description="Helical" evidence="4">
    <location>
        <begin position="188"/>
        <end position="209"/>
    </location>
</feature>
<feature type="chain" id="PRO_5047528012" description="diguanylate cyclase" evidence="5">
    <location>
        <begin position="27"/>
        <end position="630"/>
    </location>
</feature>
<keyword evidence="3" id="KW-0175">Coiled coil</keyword>